<protein>
    <submittedName>
        <fullName evidence="1">Uncharacterized protein</fullName>
    </submittedName>
</protein>
<keyword evidence="2" id="KW-1185">Reference proteome</keyword>
<comment type="caution">
    <text evidence="1">The sequence shown here is derived from an EMBL/GenBank/DDBJ whole genome shotgun (WGS) entry which is preliminary data.</text>
</comment>
<name>A0A4Y2R6Y7_ARAVE</name>
<dbReference type="EMBL" id="BGPR01016018">
    <property type="protein sequence ID" value="GBN71522.1"/>
    <property type="molecule type" value="Genomic_DNA"/>
</dbReference>
<dbReference type="AlphaFoldDB" id="A0A4Y2R6Y7"/>
<gene>
    <name evidence="1" type="ORF">AVEN_259257_1</name>
</gene>
<organism evidence="1 2">
    <name type="scientific">Araneus ventricosus</name>
    <name type="common">Orbweaver spider</name>
    <name type="synonym">Epeira ventricosa</name>
    <dbReference type="NCBI Taxonomy" id="182803"/>
    <lineage>
        <taxon>Eukaryota</taxon>
        <taxon>Metazoa</taxon>
        <taxon>Ecdysozoa</taxon>
        <taxon>Arthropoda</taxon>
        <taxon>Chelicerata</taxon>
        <taxon>Arachnida</taxon>
        <taxon>Araneae</taxon>
        <taxon>Araneomorphae</taxon>
        <taxon>Entelegynae</taxon>
        <taxon>Araneoidea</taxon>
        <taxon>Araneidae</taxon>
        <taxon>Araneus</taxon>
    </lineage>
</organism>
<evidence type="ECO:0000313" key="1">
    <source>
        <dbReference type="EMBL" id="GBN71522.1"/>
    </source>
</evidence>
<proteinExistence type="predicted"/>
<dbReference type="OrthoDB" id="7692288at2759"/>
<dbReference type="Proteomes" id="UP000499080">
    <property type="component" value="Unassembled WGS sequence"/>
</dbReference>
<reference evidence="1 2" key="1">
    <citation type="journal article" date="2019" name="Sci. Rep.">
        <title>Orb-weaving spider Araneus ventricosus genome elucidates the spidroin gene catalogue.</title>
        <authorList>
            <person name="Kono N."/>
            <person name="Nakamura H."/>
            <person name="Ohtoshi R."/>
            <person name="Moran D.A.P."/>
            <person name="Shinohara A."/>
            <person name="Yoshida Y."/>
            <person name="Fujiwara M."/>
            <person name="Mori M."/>
            <person name="Tomita M."/>
            <person name="Arakawa K."/>
        </authorList>
    </citation>
    <scope>NUCLEOTIDE SEQUENCE [LARGE SCALE GENOMIC DNA]</scope>
</reference>
<evidence type="ECO:0000313" key="2">
    <source>
        <dbReference type="Proteomes" id="UP000499080"/>
    </source>
</evidence>
<accession>A0A4Y2R6Y7</accession>
<sequence length="178" mass="20819">MIEPSIEKVLWFYGIYQPLYDEIPDVTFVEGFPCDYKSYIGGRTMFVIDDLTAECGNSKELVKLYTKGSHHLNISVFTISQNIFHRGADFREISLNRHYMFLFKFRRDVTQIAHLGRQLYPRKTKFFLEAFEDATKQPFGYLLVDLKSNTEENFRLRTSILPGEMTCILGWIENSKCG</sequence>